<reference evidence="1 2" key="1">
    <citation type="submission" date="2023-06" db="EMBL/GenBank/DDBJ databases">
        <title>Marinobacter azerbaijanicus a moderately halophilic, isolated from Urmia Lake in Azerbaijan region of Iran.</title>
        <authorList>
            <person name="Sanchez-Porro C."/>
            <person name="Aghdam E.M."/>
            <person name="Saheb S.M."/>
            <person name="Tarhriz V."/>
            <person name="Kazemi E."/>
            <person name="Ammozegar M.A."/>
            <person name="Ventosa A."/>
            <person name="Hejazi M.S."/>
        </authorList>
    </citation>
    <scope>NUCLEOTIDE SEQUENCE [LARGE SCALE GENOMIC DNA]</scope>
    <source>
        <strain evidence="1 2">TBZ242</strain>
    </source>
</reference>
<proteinExistence type="predicted"/>
<dbReference type="EMBL" id="JASSVS010000029">
    <property type="protein sequence ID" value="MDL0433976.1"/>
    <property type="molecule type" value="Genomic_DNA"/>
</dbReference>
<dbReference type="RefSeq" id="WP_285394050.1">
    <property type="nucleotide sequence ID" value="NZ_JASSVS010000029.1"/>
</dbReference>
<dbReference type="Pfam" id="PF13279">
    <property type="entry name" value="4HBT_2"/>
    <property type="match status" value="1"/>
</dbReference>
<dbReference type="Proteomes" id="UP001227964">
    <property type="component" value="Unassembled WGS sequence"/>
</dbReference>
<comment type="caution">
    <text evidence="1">The sequence shown here is derived from an EMBL/GenBank/DDBJ whole genome shotgun (WGS) entry which is preliminary data.</text>
</comment>
<dbReference type="SUPFAM" id="SSF54637">
    <property type="entry name" value="Thioesterase/thiol ester dehydrase-isomerase"/>
    <property type="match status" value="1"/>
</dbReference>
<dbReference type="EC" id="3.1.2.-" evidence="1"/>
<sequence>MNHDKCTNFTTQRKVRFEHCDPAGIVFYPRYFEMVNSVVEDWFSDVLRFGFNDLVESNKGVPTVSLKTQFHAPSRLGEILSFCLTPQIAGRTSLNLDINATCNDQRRLTAQVTLVHIDLINGRPLPWPETMRQHFSLNET</sequence>
<accession>A0ABT7IIG9</accession>
<protein>
    <submittedName>
        <fullName evidence="1">Thioesterase family protein</fullName>
        <ecNumber evidence="1">3.1.2.-</ecNumber>
    </submittedName>
</protein>
<dbReference type="CDD" id="cd00586">
    <property type="entry name" value="4HBT"/>
    <property type="match status" value="1"/>
</dbReference>
<name>A0ABT7IIG9_9GAMM</name>
<evidence type="ECO:0000313" key="1">
    <source>
        <dbReference type="EMBL" id="MDL0433976.1"/>
    </source>
</evidence>
<evidence type="ECO:0000313" key="2">
    <source>
        <dbReference type="Proteomes" id="UP001227964"/>
    </source>
</evidence>
<organism evidence="1 2">
    <name type="scientific">Marinobacter azerbaijanicus</name>
    <dbReference type="NCBI Taxonomy" id="3050455"/>
    <lineage>
        <taxon>Bacteria</taxon>
        <taxon>Pseudomonadati</taxon>
        <taxon>Pseudomonadota</taxon>
        <taxon>Gammaproteobacteria</taxon>
        <taxon>Pseudomonadales</taxon>
        <taxon>Marinobacteraceae</taxon>
        <taxon>Marinobacter</taxon>
    </lineage>
</organism>
<keyword evidence="2" id="KW-1185">Reference proteome</keyword>
<gene>
    <name evidence="1" type="ORF">QPM17_22810</name>
</gene>
<dbReference type="GO" id="GO:0016787">
    <property type="term" value="F:hydrolase activity"/>
    <property type="evidence" value="ECO:0007669"/>
    <property type="project" value="UniProtKB-KW"/>
</dbReference>
<dbReference type="Gene3D" id="3.10.129.10">
    <property type="entry name" value="Hotdog Thioesterase"/>
    <property type="match status" value="1"/>
</dbReference>
<keyword evidence="1" id="KW-0378">Hydrolase</keyword>
<dbReference type="InterPro" id="IPR029069">
    <property type="entry name" value="HotDog_dom_sf"/>
</dbReference>